<reference evidence="3" key="1">
    <citation type="submission" date="2016-11" db="UniProtKB">
        <authorList>
            <consortium name="WormBaseParasite"/>
        </authorList>
    </citation>
    <scope>IDENTIFICATION</scope>
</reference>
<evidence type="ECO:0000313" key="2">
    <source>
        <dbReference type="Proteomes" id="UP000095283"/>
    </source>
</evidence>
<evidence type="ECO:0000313" key="3">
    <source>
        <dbReference type="WBParaSite" id="Hba_19125"/>
    </source>
</evidence>
<organism evidence="2 3">
    <name type="scientific">Heterorhabditis bacteriophora</name>
    <name type="common">Entomopathogenic nematode worm</name>
    <dbReference type="NCBI Taxonomy" id="37862"/>
    <lineage>
        <taxon>Eukaryota</taxon>
        <taxon>Metazoa</taxon>
        <taxon>Ecdysozoa</taxon>
        <taxon>Nematoda</taxon>
        <taxon>Chromadorea</taxon>
        <taxon>Rhabditida</taxon>
        <taxon>Rhabditina</taxon>
        <taxon>Rhabditomorpha</taxon>
        <taxon>Strongyloidea</taxon>
        <taxon>Heterorhabditidae</taxon>
        <taxon>Heterorhabditis</taxon>
    </lineage>
</organism>
<keyword evidence="2" id="KW-1185">Reference proteome</keyword>
<name>A0A1I7XNM2_HETBA</name>
<accession>A0A1I7XNM2</accession>
<dbReference type="Proteomes" id="UP000095283">
    <property type="component" value="Unplaced"/>
</dbReference>
<sequence>MGSCFCKEKARQRQRSDGSDVPERHPTVCGVTTIGLNRFGSQVVEDNGDRLGPSSLSLVSD</sequence>
<dbReference type="WBParaSite" id="Hba_19125">
    <property type="protein sequence ID" value="Hba_19125"/>
    <property type="gene ID" value="Hba_19125"/>
</dbReference>
<feature type="region of interest" description="Disordered" evidence="1">
    <location>
        <begin position="1"/>
        <end position="26"/>
    </location>
</feature>
<dbReference type="AlphaFoldDB" id="A0A1I7XNM2"/>
<protein>
    <submittedName>
        <fullName evidence="3">Uncharacterized protein</fullName>
    </submittedName>
</protein>
<proteinExistence type="predicted"/>
<evidence type="ECO:0000256" key="1">
    <source>
        <dbReference type="SAM" id="MobiDB-lite"/>
    </source>
</evidence>